<name>M1NKL3_9CORY</name>
<accession>M1NKL3</accession>
<gene>
    <name evidence="2" type="ORF">A605_04650</name>
</gene>
<sequence length="200" mass="23172">MRDSSGRDDSRREDFRREKARRGEDERSPFRDDDDWDDGEWYDDEVRVDHRREAPEARAARLAALEEIIGKLRAEGEIRVPWRGGGQEEDGIHSLAYPDINSVAYQAMPVVHDHGMVVFSWPQWREGRRIYEGLTPKNIGELDLITTLKLLSALARSERFGDGTWAEVFESGRGLLLFEHWLNLEREGAQRPITLEPTEL</sequence>
<dbReference type="Proteomes" id="UP000011723">
    <property type="component" value="Chromosome"/>
</dbReference>
<dbReference type="AlphaFoldDB" id="M1NKL3"/>
<evidence type="ECO:0000313" key="2">
    <source>
        <dbReference type="EMBL" id="AGF71938.1"/>
    </source>
</evidence>
<dbReference type="STRING" id="1121362.A605_04650"/>
<dbReference type="Pfam" id="PF20118">
    <property type="entry name" value="DUF6508"/>
    <property type="match status" value="1"/>
</dbReference>
<keyword evidence="3" id="KW-1185">Reference proteome</keyword>
<dbReference type="EMBL" id="CP003697">
    <property type="protein sequence ID" value="AGF71938.1"/>
    <property type="molecule type" value="Genomic_DNA"/>
</dbReference>
<feature type="compositionally biased region" description="Basic and acidic residues" evidence="1">
    <location>
        <begin position="1"/>
        <end position="31"/>
    </location>
</feature>
<protein>
    <submittedName>
        <fullName evidence="2">Uncharacterized protein</fullName>
    </submittedName>
</protein>
<organism evidence="2 3">
    <name type="scientific">Corynebacterium halotolerans YIM 70093 = DSM 44683</name>
    <dbReference type="NCBI Taxonomy" id="1121362"/>
    <lineage>
        <taxon>Bacteria</taxon>
        <taxon>Bacillati</taxon>
        <taxon>Actinomycetota</taxon>
        <taxon>Actinomycetes</taxon>
        <taxon>Mycobacteriales</taxon>
        <taxon>Corynebacteriaceae</taxon>
        <taxon>Corynebacterium</taxon>
    </lineage>
</organism>
<dbReference type="PATRIC" id="fig|1121362.3.peg.933"/>
<feature type="region of interest" description="Disordered" evidence="1">
    <location>
        <begin position="1"/>
        <end position="39"/>
    </location>
</feature>
<dbReference type="RefSeq" id="WP_015400357.1">
    <property type="nucleotide sequence ID" value="NC_020302.1"/>
</dbReference>
<evidence type="ECO:0000256" key="1">
    <source>
        <dbReference type="SAM" id="MobiDB-lite"/>
    </source>
</evidence>
<evidence type="ECO:0000313" key="3">
    <source>
        <dbReference type="Proteomes" id="UP000011723"/>
    </source>
</evidence>
<reference evidence="2 3" key="1">
    <citation type="journal article" date="2012" name="Stand. Genomic Sci.">
        <title>Genome sequence of the halotolerant bacterium Corynebacterium halotolerans type strain YIM 70093(T) (= DSM 44683(T)).</title>
        <authorList>
            <person name="Ruckert C."/>
            <person name="Albersmeier A."/>
            <person name="Al-Dilaimi A."/>
            <person name="Niehaus K."/>
            <person name="Szczepanowski R."/>
            <person name="Kalinowski J."/>
        </authorList>
    </citation>
    <scope>NUCLEOTIDE SEQUENCE [LARGE SCALE GENOMIC DNA]</scope>
    <source>
        <strain evidence="2">YIM 70093</strain>
    </source>
</reference>
<dbReference type="OrthoDB" id="4408198at2"/>
<proteinExistence type="predicted"/>
<dbReference type="KEGG" id="chn:A605_04650"/>
<dbReference type="HOGENOM" id="CLU_1364273_0_0_11"/>
<dbReference type="InterPro" id="IPR045425">
    <property type="entry name" value="DUF6508"/>
</dbReference>